<evidence type="ECO:0000256" key="13">
    <source>
        <dbReference type="SAM" id="MobiDB-lite"/>
    </source>
</evidence>
<sequence length="708" mass="79661">MRMSCPFTSAFRTSSSSSLPVQGEGDAKEEQLKKYYIDETNTEETTLFGQKVDNTQSLKAGRRGPTLMEDFAFREKMMHFDHERIPERVVHARGVGAHGYFETYQDWSDLTAAQFLRTPNKKTPVFVRFSTVLGSRGSPDTVRDVRGFATRFYTEEGNFDLVGNVIAPFFVHDAIKFPDIIHAGKPHPDREVPQAGTAHDTAYDFFAEFPETIHTVLWALSGRGIPTNFRQCEGFGVHTYRLVTEANKSVFVKFIWKPKQGLCNLVWDEAQKIAGKDIDYHRKDLYTAIERGDYPEWEFGVQIVQEKDEMAFEFDLLDPTKLIPESIVPFTPLGKMTLNRNVTNYFAETEQVTFCVGHIVRGIGFTDDSLLQGRIFSYFDTQINRMKGSVNYMTLPINQPVVPVHNNYRDGAMQMGIPKGEVAYYPNALQGNAPRIAEKTYLDYPEKIDNVTKIKAQVPSVDDHYSQAQLFYNSLEEAEKQQLVDGARFEIGKCRMEIRERMVKILNQVDNGLARRVAAGLGVSPPDRVAENPGKTSKGLSIAAYPKPDNIRTRTVAIMTAPGINAADAKATYDFLKSEGAYPEYVGVTLGNDQDDLDITATYLTTSSVLYDAVYIPGGDSGIEYLLTANNSFFPAEEPLLFVIDAFRHAKPIGVTNEGVKLLEKANLDINAPGIVKGSAVDHHYFEDLKEAIRQQRFWSRLPLDEQV</sequence>
<comment type="similarity">
    <text evidence="2 10">Belongs to the catalase family.</text>
</comment>
<keyword evidence="7 10" id="KW-0560">Oxidoreductase</keyword>
<organism evidence="15">
    <name type="scientific">Absidia glauca</name>
    <name type="common">Pin mould</name>
    <dbReference type="NCBI Taxonomy" id="4829"/>
    <lineage>
        <taxon>Eukaryota</taxon>
        <taxon>Fungi</taxon>
        <taxon>Fungi incertae sedis</taxon>
        <taxon>Mucoromycota</taxon>
        <taxon>Mucoromycotina</taxon>
        <taxon>Mucoromycetes</taxon>
        <taxon>Mucorales</taxon>
        <taxon>Cunninghamellaceae</taxon>
        <taxon>Absidia</taxon>
    </lineage>
</organism>
<keyword evidence="16" id="KW-1185">Reference proteome</keyword>
<dbReference type="GO" id="GO:0046872">
    <property type="term" value="F:metal ion binding"/>
    <property type="evidence" value="ECO:0007669"/>
    <property type="project" value="UniProtKB-KW"/>
</dbReference>
<dbReference type="STRING" id="4829.A0A163L084"/>
<dbReference type="FunFam" id="2.40.180.10:FF:000003">
    <property type="entry name" value="Catalase"/>
    <property type="match status" value="1"/>
</dbReference>
<dbReference type="InterPro" id="IPR043156">
    <property type="entry name" value="Catalase_clade2_helical"/>
</dbReference>
<evidence type="ECO:0000256" key="10">
    <source>
        <dbReference type="PIRNR" id="PIRNR038927"/>
    </source>
</evidence>
<dbReference type="EMBL" id="LT554031">
    <property type="protein sequence ID" value="SAM03030.1"/>
    <property type="molecule type" value="Genomic_DNA"/>
</dbReference>
<dbReference type="CDD" id="cd03132">
    <property type="entry name" value="GATase1_catalase"/>
    <property type="match status" value="1"/>
</dbReference>
<evidence type="ECO:0000256" key="11">
    <source>
        <dbReference type="PIRSR" id="PIRSR038927-1"/>
    </source>
</evidence>
<dbReference type="AlphaFoldDB" id="A0A163L084"/>
<feature type="active site" evidence="11">
    <location>
        <position position="91"/>
    </location>
</feature>
<feature type="compositionally biased region" description="Polar residues" evidence="13">
    <location>
        <begin position="1"/>
        <end position="13"/>
    </location>
</feature>
<dbReference type="GO" id="GO:0005829">
    <property type="term" value="C:cytosol"/>
    <property type="evidence" value="ECO:0007669"/>
    <property type="project" value="TreeGrafter"/>
</dbReference>
<feature type="binding site" description="axial binding residue" evidence="12">
    <location>
        <position position="378"/>
    </location>
    <ligand>
        <name>heme</name>
        <dbReference type="ChEBI" id="CHEBI:30413"/>
    </ligand>
    <ligandPart>
        <name>Fe</name>
        <dbReference type="ChEBI" id="CHEBI:18248"/>
    </ligandPart>
</feature>
<dbReference type="Pfam" id="PF00199">
    <property type="entry name" value="Catalase"/>
    <property type="match status" value="1"/>
</dbReference>
<evidence type="ECO:0000256" key="3">
    <source>
        <dbReference type="ARBA" id="ARBA00012314"/>
    </source>
</evidence>
<comment type="cofactor">
    <cofactor evidence="1 10 12">
        <name>heme</name>
        <dbReference type="ChEBI" id="CHEBI:30413"/>
    </cofactor>
</comment>
<proteinExistence type="inferred from homology"/>
<dbReference type="InParanoid" id="A0A163L084"/>
<evidence type="ECO:0000256" key="5">
    <source>
        <dbReference type="ARBA" id="ARBA00022617"/>
    </source>
</evidence>
<dbReference type="PIRSF" id="PIRSF038927">
    <property type="entry name" value="Catalase_clade2"/>
    <property type="match status" value="1"/>
</dbReference>
<dbReference type="Gene3D" id="1.20.1370.20">
    <property type="match status" value="1"/>
</dbReference>
<reference evidence="15" key="1">
    <citation type="submission" date="2016-04" db="EMBL/GenBank/DDBJ databases">
        <authorList>
            <person name="Evans L.H."/>
            <person name="Alamgir A."/>
            <person name="Owens N."/>
            <person name="Weber N.D."/>
            <person name="Virtaneva K."/>
            <person name="Barbian K."/>
            <person name="Babar A."/>
            <person name="Rosenke K."/>
        </authorList>
    </citation>
    <scope>NUCLEOTIDE SEQUENCE [LARGE SCALE GENOMIC DNA]</scope>
    <source>
        <strain evidence="15">CBS 101.48</strain>
    </source>
</reference>
<dbReference type="SUPFAM" id="SSF52317">
    <property type="entry name" value="Class I glutamine amidotransferase-like"/>
    <property type="match status" value="1"/>
</dbReference>
<dbReference type="GO" id="GO:0020037">
    <property type="term" value="F:heme binding"/>
    <property type="evidence" value="ECO:0007669"/>
    <property type="project" value="UniProtKB-UniRule"/>
</dbReference>
<dbReference type="PANTHER" id="PTHR42821">
    <property type="entry name" value="CATALASE"/>
    <property type="match status" value="1"/>
</dbReference>
<evidence type="ECO:0000313" key="16">
    <source>
        <dbReference type="Proteomes" id="UP000078561"/>
    </source>
</evidence>
<dbReference type="SMART" id="SM01060">
    <property type="entry name" value="Catalase"/>
    <property type="match status" value="1"/>
</dbReference>
<evidence type="ECO:0000313" key="15">
    <source>
        <dbReference type="EMBL" id="SAM03030.1"/>
    </source>
</evidence>
<accession>A0A163L084</accession>
<dbReference type="InterPro" id="IPR041399">
    <property type="entry name" value="Catalase_large_C"/>
</dbReference>
<evidence type="ECO:0000256" key="7">
    <source>
        <dbReference type="ARBA" id="ARBA00023002"/>
    </source>
</evidence>
<dbReference type="Proteomes" id="UP000078561">
    <property type="component" value="Unassembled WGS sequence"/>
</dbReference>
<evidence type="ECO:0000256" key="9">
    <source>
        <dbReference type="ARBA" id="ARBA00023324"/>
    </source>
</evidence>
<dbReference type="OrthoDB" id="6880011at2759"/>
<dbReference type="PROSITE" id="PS00437">
    <property type="entry name" value="CATALASE_1"/>
    <property type="match status" value="1"/>
</dbReference>
<dbReference type="InterPro" id="IPR029062">
    <property type="entry name" value="Class_I_gatase-like"/>
</dbReference>
<evidence type="ECO:0000256" key="8">
    <source>
        <dbReference type="ARBA" id="ARBA00023004"/>
    </source>
</evidence>
<dbReference type="GO" id="GO:0006979">
    <property type="term" value="P:response to oxidative stress"/>
    <property type="evidence" value="ECO:0007669"/>
    <property type="project" value="InterPro"/>
</dbReference>
<feature type="domain" description="Catalase core" evidence="14">
    <location>
        <begin position="45"/>
        <end position="433"/>
    </location>
</feature>
<dbReference type="InterPro" id="IPR002226">
    <property type="entry name" value="Catalase_haem_BS"/>
</dbReference>
<dbReference type="InterPro" id="IPR024712">
    <property type="entry name" value="Catalase_clade2"/>
</dbReference>
<keyword evidence="6 10" id="KW-0479">Metal-binding</keyword>
<dbReference type="InterPro" id="IPR010582">
    <property type="entry name" value="Catalase_immune_responsive"/>
</dbReference>
<keyword evidence="4 10" id="KW-0575">Peroxidase</keyword>
<dbReference type="EC" id="1.11.1.6" evidence="3 10"/>
<dbReference type="PRINTS" id="PR00067">
    <property type="entry name" value="CATALASE"/>
</dbReference>
<dbReference type="SUPFAM" id="SSF56634">
    <property type="entry name" value="Heme-dependent catalase-like"/>
    <property type="match status" value="1"/>
</dbReference>
<keyword evidence="9 10" id="KW-0376">Hydrogen peroxide</keyword>
<dbReference type="Gene3D" id="3.40.50.880">
    <property type="match status" value="1"/>
</dbReference>
<keyword evidence="8 10" id="KW-0408">Iron</keyword>
<dbReference type="InterPro" id="IPR018028">
    <property type="entry name" value="Catalase"/>
</dbReference>
<evidence type="ECO:0000256" key="6">
    <source>
        <dbReference type="ARBA" id="ARBA00022723"/>
    </source>
</evidence>
<dbReference type="PANTHER" id="PTHR42821:SF3">
    <property type="entry name" value="CATALASE B"/>
    <property type="match status" value="1"/>
</dbReference>
<name>A0A163L084_ABSGL</name>
<feature type="active site" evidence="11">
    <location>
        <position position="164"/>
    </location>
</feature>
<gene>
    <name evidence="15" type="primary">ABSGL_08847.1 scaffold 10450</name>
</gene>
<dbReference type="Pfam" id="PF06628">
    <property type="entry name" value="Catalase-rel"/>
    <property type="match status" value="1"/>
</dbReference>
<evidence type="ECO:0000256" key="12">
    <source>
        <dbReference type="PIRSR" id="PIRSR038927-2"/>
    </source>
</evidence>
<dbReference type="InterPro" id="IPR020835">
    <property type="entry name" value="Catalase_sf"/>
</dbReference>
<dbReference type="PROSITE" id="PS51402">
    <property type="entry name" value="CATALASE_3"/>
    <property type="match status" value="1"/>
</dbReference>
<evidence type="ECO:0000256" key="4">
    <source>
        <dbReference type="ARBA" id="ARBA00022559"/>
    </source>
</evidence>
<keyword evidence="5 10" id="KW-0349">Heme</keyword>
<dbReference type="GO" id="GO:0004096">
    <property type="term" value="F:catalase activity"/>
    <property type="evidence" value="ECO:0007669"/>
    <property type="project" value="UniProtKB-UniRule"/>
</dbReference>
<comment type="catalytic activity">
    <reaction evidence="10">
        <text>2 H2O2 = O2 + 2 H2O</text>
        <dbReference type="Rhea" id="RHEA:20309"/>
        <dbReference type="ChEBI" id="CHEBI:15377"/>
        <dbReference type="ChEBI" id="CHEBI:15379"/>
        <dbReference type="ChEBI" id="CHEBI:16240"/>
        <dbReference type="EC" id="1.11.1.6"/>
    </reaction>
</comment>
<dbReference type="Pfam" id="PF18011">
    <property type="entry name" value="Catalase_C"/>
    <property type="match status" value="1"/>
</dbReference>
<protein>
    <recommendedName>
        <fullName evidence="3 10">Catalase</fullName>
        <ecNumber evidence="3 10">1.11.1.6</ecNumber>
    </recommendedName>
</protein>
<dbReference type="GO" id="GO:0042744">
    <property type="term" value="P:hydrogen peroxide catabolic process"/>
    <property type="evidence" value="ECO:0007669"/>
    <property type="project" value="UniProtKB-UniRule"/>
</dbReference>
<dbReference type="InterPro" id="IPR011614">
    <property type="entry name" value="Catalase_core"/>
</dbReference>
<feature type="region of interest" description="Disordered" evidence="13">
    <location>
        <begin position="1"/>
        <end position="27"/>
    </location>
</feature>
<comment type="function">
    <text evidence="10">Occurs in almost all aerobically respiring organisms and serves to protect cells from the toxic effects of hydrogen peroxide.</text>
</comment>
<evidence type="ECO:0000256" key="1">
    <source>
        <dbReference type="ARBA" id="ARBA00001971"/>
    </source>
</evidence>
<evidence type="ECO:0000259" key="14">
    <source>
        <dbReference type="SMART" id="SM01060"/>
    </source>
</evidence>
<dbReference type="OMA" id="AHTSAWD"/>
<dbReference type="Gene3D" id="2.40.180.10">
    <property type="entry name" value="Catalase core domain"/>
    <property type="match status" value="1"/>
</dbReference>
<evidence type="ECO:0000256" key="2">
    <source>
        <dbReference type="ARBA" id="ARBA00005329"/>
    </source>
</evidence>